<dbReference type="EMBL" id="JMSE01000100">
    <property type="protein sequence ID" value="KDN71891.1"/>
    <property type="molecule type" value="Genomic_DNA"/>
</dbReference>
<dbReference type="AlphaFoldDB" id="A0A066Y1F2"/>
<organism evidence="1 2">
    <name type="scientific">Colletotrichum sublineola</name>
    <name type="common">Sorghum anthracnose fungus</name>
    <dbReference type="NCBI Taxonomy" id="1173701"/>
    <lineage>
        <taxon>Eukaryota</taxon>
        <taxon>Fungi</taxon>
        <taxon>Dikarya</taxon>
        <taxon>Ascomycota</taxon>
        <taxon>Pezizomycotina</taxon>
        <taxon>Sordariomycetes</taxon>
        <taxon>Hypocreomycetidae</taxon>
        <taxon>Glomerellales</taxon>
        <taxon>Glomerellaceae</taxon>
        <taxon>Colletotrichum</taxon>
        <taxon>Colletotrichum graminicola species complex</taxon>
    </lineage>
</organism>
<gene>
    <name evidence="1" type="ORF">CSUB01_11936</name>
</gene>
<dbReference type="HOGENOM" id="CLU_017138_1_1_1"/>
<evidence type="ECO:0000313" key="2">
    <source>
        <dbReference type="Proteomes" id="UP000027238"/>
    </source>
</evidence>
<proteinExistence type="predicted"/>
<sequence>MIEEKVPPLSDPARELEILLTGLEIGALRSLDWALGTCVPQSLLGPTGCLSLNQRNIESIRLVTDGSCEWNEQRGHRLALVAFPHLKRLSWTGLSTQADLESLGDVLDQKSHQLEELEIDLAYYRHLSDRLGFSYDVEDYDDVFAAGILRGSSRTKRKFPLLKRLALTAVSFTPGKTNASAQQSLRRIYDAFDFTSLQSLKLRHCEGWQDLLSLLNTGAEPLKLRSLELQWSLNNSFEAYETLSGFLQKFQGLEELFLSTTGRGNSPEIWRAALHHRGSLRRFVHHQRTIELADDEQDDENDYEQDDECECDLPDPSGGGHGSADFLRGLDLMSLGLCCSPRFMRIFVSGFASTTSLRILHMRQSGPDLERYPSWAQSASEDDLPFDFAGIDLPVSSKFPTLGKSFVEFAQWVFGPSGIRSLRLLAYGDFSYDGRFERATLLLCRRDASCNTGDSGTKDANRRLYFREVVKGEDAELWGLYEREKHVIVACPCDTLFHG</sequence>
<dbReference type="OrthoDB" id="1720422at2759"/>
<accession>A0A066Y1F2</accession>
<evidence type="ECO:0000313" key="1">
    <source>
        <dbReference type="EMBL" id="KDN71891.1"/>
    </source>
</evidence>
<protein>
    <recommendedName>
        <fullName evidence="3">F-box domain-containing protein</fullName>
    </recommendedName>
</protein>
<dbReference type="SUPFAM" id="SSF52047">
    <property type="entry name" value="RNI-like"/>
    <property type="match status" value="1"/>
</dbReference>
<dbReference type="eggNOG" id="ENOG502SP3T">
    <property type="taxonomic scope" value="Eukaryota"/>
</dbReference>
<dbReference type="InterPro" id="IPR032675">
    <property type="entry name" value="LRR_dom_sf"/>
</dbReference>
<name>A0A066Y1F2_COLSU</name>
<dbReference type="Gene3D" id="3.80.10.10">
    <property type="entry name" value="Ribonuclease Inhibitor"/>
    <property type="match status" value="1"/>
</dbReference>
<keyword evidence="2" id="KW-1185">Reference proteome</keyword>
<evidence type="ECO:0008006" key="3">
    <source>
        <dbReference type="Google" id="ProtNLM"/>
    </source>
</evidence>
<dbReference type="OMA" id="APMGCHF"/>
<dbReference type="Proteomes" id="UP000027238">
    <property type="component" value="Unassembled WGS sequence"/>
</dbReference>
<reference evidence="2" key="1">
    <citation type="journal article" date="2014" name="Genome Announc.">
        <title>Draft genome sequence of Colletotrichum sublineola, a destructive pathogen of cultivated sorghum.</title>
        <authorList>
            <person name="Baroncelli R."/>
            <person name="Sanz-Martin J.M."/>
            <person name="Rech G.E."/>
            <person name="Sukno S.A."/>
            <person name="Thon M.R."/>
        </authorList>
    </citation>
    <scope>NUCLEOTIDE SEQUENCE [LARGE SCALE GENOMIC DNA]</scope>
    <source>
        <strain evidence="2">TX430BB</strain>
    </source>
</reference>
<comment type="caution">
    <text evidence="1">The sequence shown here is derived from an EMBL/GenBank/DDBJ whole genome shotgun (WGS) entry which is preliminary data.</text>
</comment>